<evidence type="ECO:0000313" key="3">
    <source>
        <dbReference type="EMBL" id="CAH0520165.1"/>
    </source>
</evidence>
<evidence type="ECO:0000313" key="2">
    <source>
        <dbReference type="EMBL" id="CAH0476410.1"/>
    </source>
</evidence>
<sequence>MTDKDEKKLRDASDGEGSKQLDEVSKTTSDEGSRSMKEQQNMVMKEVNYVKELSKSVRHALDETAQETWEVTKTLVAPIMDVFKRAEGDEGTELRNVVGVARKRLNVQLYAARVQLQEINQIADEQLVPVKGALCHAQQQLMKANEFRSTYPDMAAAGLAVVVGIPSLLIRGKWSAVRNSAVAISAGAATCYGFDKWVEKKRK</sequence>
<comment type="caution">
    <text evidence="2">The sequence shown here is derived from an EMBL/GenBank/DDBJ whole genome shotgun (WGS) entry which is preliminary data.</text>
</comment>
<dbReference type="EMBL" id="CAKLCB010000331">
    <property type="protein sequence ID" value="CAH0520165.1"/>
    <property type="molecule type" value="Genomic_DNA"/>
</dbReference>
<dbReference type="Proteomes" id="UP001160483">
    <property type="component" value="Unassembled WGS sequence"/>
</dbReference>
<proteinExistence type="predicted"/>
<evidence type="ECO:0000313" key="5">
    <source>
        <dbReference type="Proteomes" id="UP001160483"/>
    </source>
</evidence>
<accession>A0AAU9KTN1</accession>
<reference evidence="2 4" key="1">
    <citation type="submission" date="2021-11" db="EMBL/GenBank/DDBJ databases">
        <authorList>
            <person name="Islam A."/>
            <person name="Islam S."/>
            <person name="Flora M.S."/>
            <person name="Rahman M."/>
            <person name="Ziaur R.M."/>
            <person name="Epstein J.H."/>
            <person name="Hassan M."/>
            <person name="Klassen M."/>
            <person name="Woodard K."/>
            <person name="Webb A."/>
            <person name="Webby R.J."/>
            <person name="El Zowalaty M.E."/>
        </authorList>
    </citation>
    <scope>NUCLEOTIDE SEQUENCE</scope>
    <source>
        <strain evidence="3">Pbs1</strain>
        <strain evidence="2">Pbs3</strain>
    </source>
</reference>
<evidence type="ECO:0000313" key="4">
    <source>
        <dbReference type="Proteomes" id="UP001158986"/>
    </source>
</evidence>
<gene>
    <name evidence="3" type="ORF">PBS001_LOCUS6665</name>
    <name evidence="2" type="ORF">PBS003_LOCUS3193</name>
</gene>
<dbReference type="EMBL" id="CAKKTJ010000152">
    <property type="protein sequence ID" value="CAH0476410.1"/>
    <property type="molecule type" value="Genomic_DNA"/>
</dbReference>
<feature type="region of interest" description="Disordered" evidence="1">
    <location>
        <begin position="1"/>
        <end position="40"/>
    </location>
</feature>
<evidence type="ECO:0000256" key="1">
    <source>
        <dbReference type="SAM" id="MobiDB-lite"/>
    </source>
</evidence>
<dbReference type="Proteomes" id="UP001158986">
    <property type="component" value="Unassembled WGS sequence"/>
</dbReference>
<keyword evidence="4" id="KW-1185">Reference proteome</keyword>
<protein>
    <submittedName>
        <fullName evidence="2">Uncharacterized protein</fullName>
    </submittedName>
</protein>
<name>A0AAU9KTN1_9STRA</name>
<feature type="compositionally biased region" description="Basic and acidic residues" evidence="1">
    <location>
        <begin position="1"/>
        <end position="37"/>
    </location>
</feature>
<organism evidence="2 5">
    <name type="scientific">Peronospora belbahrii</name>
    <dbReference type="NCBI Taxonomy" id="622444"/>
    <lineage>
        <taxon>Eukaryota</taxon>
        <taxon>Sar</taxon>
        <taxon>Stramenopiles</taxon>
        <taxon>Oomycota</taxon>
        <taxon>Peronosporomycetes</taxon>
        <taxon>Peronosporales</taxon>
        <taxon>Peronosporaceae</taxon>
        <taxon>Peronospora</taxon>
    </lineage>
</organism>
<dbReference type="AlphaFoldDB" id="A0AAU9KTN1"/>